<feature type="signal peptide" evidence="2">
    <location>
        <begin position="1"/>
        <end position="20"/>
    </location>
</feature>
<dbReference type="SUPFAM" id="SSF53474">
    <property type="entry name" value="alpha/beta-Hydrolases"/>
    <property type="match status" value="1"/>
</dbReference>
<dbReference type="PANTHER" id="PTHR35560">
    <property type="entry name" value="BLL0132 PROTEIN"/>
    <property type="match status" value="1"/>
</dbReference>
<keyword evidence="2" id="KW-0732">Signal</keyword>
<evidence type="ECO:0000313" key="3">
    <source>
        <dbReference type="EMBL" id="KAE8262659.1"/>
    </source>
</evidence>
<evidence type="ECO:0000256" key="1">
    <source>
        <dbReference type="SAM" id="MobiDB-lite"/>
    </source>
</evidence>
<accession>A0A8T8TLF5</accession>
<dbReference type="AlphaFoldDB" id="A0A8T8TLF5"/>
<feature type="chain" id="PRO_5035779529" description="Fungal lipase-like domain-containing protein" evidence="2">
    <location>
        <begin position="21"/>
        <end position="499"/>
    </location>
</feature>
<proteinExistence type="predicted"/>
<sequence>MKVSAAIPVLALAGSASVMAMQLESSSPHQNRLVHRTLHPRGPPSDDVLDINNFLAQHYSSGDKPVGYKDGDAGNQVVKATSKKGDDDSQTPQCKDTIFIGSAANNGTKETGWTSLPQVTGFELKRDLVVDKKSGAVQPYYELAGRDPSKVKRVILVQPGLPRDSWKYTNLFRNALVCAAANTTMGVKLEDVIIAGAAWLNEEDVTAGASRKDDVIFNKGQWAFGALSKGPGDLTVSSYSVLDALTEKYFDRKAYPALNQIYIAGHSLGGLMTQHYAMTRKPTRDEPNINFWLGNPGSYVWPVDGRPATPENSTCEDSYNTWPYGMQNKDEKDVITYRRSDTLEDVESVKEQYFSRNVVYALGLEDFGNGDDHCEAHYQGASHLERGQNYREALRSLPGGAPESHSFDLVPDTSHQDYKMISSPDALWHLFGEDLNVRRTTSRSKSGSGSDSGKSSNRVNGSGNSGNGGTSAGQPRFSRLSFGSLAGVALAGALFVGMA</sequence>
<dbReference type="EMBL" id="LWDD02000215">
    <property type="protein sequence ID" value="KAE8262659.1"/>
    <property type="molecule type" value="Genomic_DNA"/>
</dbReference>
<feature type="region of interest" description="Disordered" evidence="1">
    <location>
        <begin position="439"/>
        <end position="473"/>
    </location>
</feature>
<dbReference type="Gene3D" id="3.40.50.1820">
    <property type="entry name" value="alpha/beta hydrolase"/>
    <property type="match status" value="1"/>
</dbReference>
<evidence type="ECO:0008006" key="5">
    <source>
        <dbReference type="Google" id="ProtNLM"/>
    </source>
</evidence>
<evidence type="ECO:0000313" key="4">
    <source>
        <dbReference type="Proteomes" id="UP000077671"/>
    </source>
</evidence>
<name>A0A8T8TLF5_9BASI</name>
<dbReference type="PANTHER" id="PTHR35560:SF3">
    <property type="entry name" value="PEPTIDASE S9 PROLYL OLIGOPEPTIDASE CATALYTIC DOMAIN-CONTAINING PROTEIN"/>
    <property type="match status" value="1"/>
</dbReference>
<reference evidence="3" key="2">
    <citation type="journal article" date="2019" name="IMA Fungus">
        <title>Genome sequencing and comparison of five Tilletia species to identify candidate genes for the detection of regulated species infecting wheat.</title>
        <authorList>
            <person name="Nguyen H.D.T."/>
            <person name="Sultana T."/>
            <person name="Kesanakurti P."/>
            <person name="Hambleton S."/>
        </authorList>
    </citation>
    <scope>NUCLEOTIDE SEQUENCE</scope>
    <source>
        <strain evidence="3">DAOMC 238032</strain>
    </source>
</reference>
<dbReference type="InterPro" id="IPR029058">
    <property type="entry name" value="AB_hydrolase_fold"/>
</dbReference>
<dbReference type="Proteomes" id="UP000077671">
    <property type="component" value="Unassembled WGS sequence"/>
</dbReference>
<feature type="compositionally biased region" description="Low complexity" evidence="1">
    <location>
        <begin position="443"/>
        <end position="462"/>
    </location>
</feature>
<comment type="caution">
    <text evidence="3">The sequence shown here is derived from an EMBL/GenBank/DDBJ whole genome shotgun (WGS) entry which is preliminary data.</text>
</comment>
<protein>
    <recommendedName>
        <fullName evidence="5">Fungal lipase-like domain-containing protein</fullName>
    </recommendedName>
</protein>
<evidence type="ECO:0000256" key="2">
    <source>
        <dbReference type="SAM" id="SignalP"/>
    </source>
</evidence>
<organism evidence="3 4">
    <name type="scientific">Tilletia caries</name>
    <name type="common">wheat bunt fungus</name>
    <dbReference type="NCBI Taxonomy" id="13290"/>
    <lineage>
        <taxon>Eukaryota</taxon>
        <taxon>Fungi</taxon>
        <taxon>Dikarya</taxon>
        <taxon>Basidiomycota</taxon>
        <taxon>Ustilaginomycotina</taxon>
        <taxon>Exobasidiomycetes</taxon>
        <taxon>Tilletiales</taxon>
        <taxon>Tilletiaceae</taxon>
        <taxon>Tilletia</taxon>
    </lineage>
</organism>
<reference evidence="3" key="1">
    <citation type="submission" date="2016-04" db="EMBL/GenBank/DDBJ databases">
        <authorList>
            <person name="Nguyen H.D."/>
            <person name="Kesanakurti P."/>
            <person name="Cullis J."/>
            <person name="Levesque C.A."/>
            <person name="Hambleton S."/>
        </authorList>
    </citation>
    <scope>NUCLEOTIDE SEQUENCE</scope>
    <source>
        <strain evidence="3">DAOMC 238032</strain>
    </source>
</reference>
<gene>
    <name evidence="3" type="ORF">A4X03_0g2284</name>
</gene>